<sequence>AAEAAVKRAEKVRRAEIEKRHAEEAAKRKHQEEQSQLEEEERRRNEEEEERRLEESTMMEDITAGVTQERKADKDNPENWPRFIYSIDRTDVETGIGVILKAPDGTLERDDISVTLVDQLSAVLPMGEAEELISNIVCLAPADHNRSIKLPVPLVIAIPHCAPRIHPGREPVVKLLTSEGRLMTLPASEVVFE</sequence>
<comment type="caution">
    <text evidence="2">The sequence shown here is derived from an EMBL/GenBank/DDBJ whole genome shotgun (WGS) entry which is preliminary data.</text>
</comment>
<reference evidence="2 3" key="1">
    <citation type="submission" date="2024-04" db="EMBL/GenBank/DDBJ databases">
        <authorList>
            <consortium name="Genoscope - CEA"/>
            <person name="William W."/>
        </authorList>
    </citation>
    <scope>NUCLEOTIDE SEQUENCE [LARGE SCALE GENOMIC DNA]</scope>
</reference>
<proteinExistence type="predicted"/>
<accession>A0AAV2HQQ4</accession>
<feature type="non-terminal residue" evidence="2">
    <location>
        <position position="1"/>
    </location>
</feature>
<name>A0AAV2HQQ4_LYMST</name>
<dbReference type="Proteomes" id="UP001497497">
    <property type="component" value="Unassembled WGS sequence"/>
</dbReference>
<feature type="compositionally biased region" description="Basic and acidic residues" evidence="1">
    <location>
        <begin position="40"/>
        <end position="55"/>
    </location>
</feature>
<dbReference type="AlphaFoldDB" id="A0AAV2HQQ4"/>
<feature type="compositionally biased region" description="Basic and acidic residues" evidence="1">
    <location>
        <begin position="68"/>
        <end position="77"/>
    </location>
</feature>
<keyword evidence="3" id="KW-1185">Reference proteome</keyword>
<evidence type="ECO:0000313" key="2">
    <source>
        <dbReference type="EMBL" id="CAL1534656.1"/>
    </source>
</evidence>
<protein>
    <submittedName>
        <fullName evidence="2">Uncharacterized protein</fullName>
    </submittedName>
</protein>
<feature type="region of interest" description="Disordered" evidence="1">
    <location>
        <begin position="1"/>
        <end position="78"/>
    </location>
</feature>
<organism evidence="2 3">
    <name type="scientific">Lymnaea stagnalis</name>
    <name type="common">Great pond snail</name>
    <name type="synonym">Helix stagnalis</name>
    <dbReference type="NCBI Taxonomy" id="6523"/>
    <lineage>
        <taxon>Eukaryota</taxon>
        <taxon>Metazoa</taxon>
        <taxon>Spiralia</taxon>
        <taxon>Lophotrochozoa</taxon>
        <taxon>Mollusca</taxon>
        <taxon>Gastropoda</taxon>
        <taxon>Heterobranchia</taxon>
        <taxon>Euthyneura</taxon>
        <taxon>Panpulmonata</taxon>
        <taxon>Hygrophila</taxon>
        <taxon>Lymnaeoidea</taxon>
        <taxon>Lymnaeidae</taxon>
        <taxon>Lymnaea</taxon>
    </lineage>
</organism>
<feature type="non-terminal residue" evidence="2">
    <location>
        <position position="193"/>
    </location>
</feature>
<dbReference type="EMBL" id="CAXITT010000178">
    <property type="protein sequence ID" value="CAL1534656.1"/>
    <property type="molecule type" value="Genomic_DNA"/>
</dbReference>
<feature type="compositionally biased region" description="Basic and acidic residues" evidence="1">
    <location>
        <begin position="1"/>
        <end position="33"/>
    </location>
</feature>
<gene>
    <name evidence="2" type="ORF">GSLYS_00008616001</name>
</gene>
<evidence type="ECO:0000313" key="3">
    <source>
        <dbReference type="Proteomes" id="UP001497497"/>
    </source>
</evidence>
<evidence type="ECO:0000256" key="1">
    <source>
        <dbReference type="SAM" id="MobiDB-lite"/>
    </source>
</evidence>